<feature type="transmembrane region" description="Helical" evidence="1">
    <location>
        <begin position="102"/>
        <end position="123"/>
    </location>
</feature>
<organism evidence="2">
    <name type="scientific">Fagus sylvatica</name>
    <name type="common">Beechnut</name>
    <dbReference type="NCBI Taxonomy" id="28930"/>
    <lineage>
        <taxon>Eukaryota</taxon>
        <taxon>Viridiplantae</taxon>
        <taxon>Streptophyta</taxon>
        <taxon>Embryophyta</taxon>
        <taxon>Tracheophyta</taxon>
        <taxon>Spermatophyta</taxon>
        <taxon>Magnoliopsida</taxon>
        <taxon>eudicotyledons</taxon>
        <taxon>Gunneridae</taxon>
        <taxon>Pentapetalae</taxon>
        <taxon>rosids</taxon>
        <taxon>fabids</taxon>
        <taxon>Fagales</taxon>
        <taxon>Fagaceae</taxon>
        <taxon>Fagus</taxon>
    </lineage>
</organism>
<keyword evidence="1" id="KW-0812">Transmembrane</keyword>
<evidence type="ECO:0000256" key="1">
    <source>
        <dbReference type="SAM" id="Phobius"/>
    </source>
</evidence>
<sequence length="126" mass="13131">MEGNEFNAGLQQRSPRGELAMEAEWRHGGMRSRPLARSGGGGFSDDGVKICFFFFFIAVGFVAGCGGFLMWVSVGFDFGLLGFDFGFWLTQGEVIDGFPSPLALGILVGAAALAAAAAALAAAQIS</sequence>
<dbReference type="AlphaFoldDB" id="A0A2N9HBW7"/>
<feature type="transmembrane region" description="Helical" evidence="1">
    <location>
        <begin position="50"/>
        <end position="72"/>
    </location>
</feature>
<name>A0A2N9HBW7_FAGSY</name>
<evidence type="ECO:0000313" key="2">
    <source>
        <dbReference type="EMBL" id="SPD11866.1"/>
    </source>
</evidence>
<proteinExistence type="predicted"/>
<reference evidence="2" key="1">
    <citation type="submission" date="2018-02" db="EMBL/GenBank/DDBJ databases">
        <authorList>
            <person name="Cohen D.B."/>
            <person name="Kent A.D."/>
        </authorList>
    </citation>
    <scope>NUCLEOTIDE SEQUENCE</scope>
</reference>
<dbReference type="EMBL" id="OIVN01003527">
    <property type="protein sequence ID" value="SPD11866.1"/>
    <property type="molecule type" value="Genomic_DNA"/>
</dbReference>
<accession>A0A2N9HBW7</accession>
<keyword evidence="1" id="KW-1133">Transmembrane helix</keyword>
<keyword evidence="1" id="KW-0472">Membrane</keyword>
<protein>
    <submittedName>
        <fullName evidence="2">Uncharacterized protein</fullName>
    </submittedName>
</protein>
<gene>
    <name evidence="2" type="ORF">FSB_LOCUS39748</name>
</gene>